<reference evidence="1 2" key="1">
    <citation type="submission" date="2019-01" db="EMBL/GenBank/DDBJ databases">
        <title>Sphingomonas mucosissima sp. nov. and Sphingomonas desiccabilis sp. nov., from biological soil crusts in the Colorado Plateau, USA.</title>
        <authorList>
            <person name="Zhu D."/>
        </authorList>
    </citation>
    <scope>NUCLEOTIDE SEQUENCE [LARGE SCALE GENOMIC DNA]</scope>
    <source>
        <strain evidence="1 2">CP1D</strain>
    </source>
</reference>
<dbReference type="EMBL" id="SDPT01000001">
    <property type="protein sequence ID" value="RXZ35609.1"/>
    <property type="molecule type" value="Genomic_DNA"/>
</dbReference>
<dbReference type="AlphaFoldDB" id="A0A4Q2IXU2"/>
<proteinExistence type="predicted"/>
<accession>A0A4Q2IXU2</accession>
<sequence>MANRPPVAQNARTEISIIFEPAFQGQKAGAVWIVESDENRRWFKKQSDLDAGSALFAPEGKEIGHGAILRSVWNVQEHYADWSRITVSGVVLTNELARELRDEGNIVGTEEGFALVRA</sequence>
<organism evidence="1 2">
    <name type="scientific">Sphingomonas desiccabilis</name>
    <dbReference type="NCBI Taxonomy" id="429134"/>
    <lineage>
        <taxon>Bacteria</taxon>
        <taxon>Pseudomonadati</taxon>
        <taxon>Pseudomonadota</taxon>
        <taxon>Alphaproteobacteria</taxon>
        <taxon>Sphingomonadales</taxon>
        <taxon>Sphingomonadaceae</taxon>
        <taxon>Sphingomonas</taxon>
    </lineage>
</organism>
<evidence type="ECO:0000313" key="1">
    <source>
        <dbReference type="EMBL" id="RXZ35609.1"/>
    </source>
</evidence>
<dbReference type="Proteomes" id="UP000292347">
    <property type="component" value="Unassembled WGS sequence"/>
</dbReference>
<protein>
    <submittedName>
        <fullName evidence="1">Uncharacterized protein</fullName>
    </submittedName>
</protein>
<dbReference type="OrthoDB" id="7579773at2"/>
<evidence type="ECO:0000313" key="2">
    <source>
        <dbReference type="Proteomes" id="UP000292347"/>
    </source>
</evidence>
<keyword evidence="2" id="KW-1185">Reference proteome</keyword>
<gene>
    <name evidence="1" type="ORF">EO081_01135</name>
</gene>
<comment type="caution">
    <text evidence="1">The sequence shown here is derived from an EMBL/GenBank/DDBJ whole genome shotgun (WGS) entry which is preliminary data.</text>
</comment>
<name>A0A4Q2IXU2_9SPHN</name>